<dbReference type="AlphaFoldDB" id="A0A5B7E538"/>
<protein>
    <submittedName>
        <fullName evidence="1">Uncharacterized protein</fullName>
    </submittedName>
</protein>
<evidence type="ECO:0000313" key="2">
    <source>
        <dbReference type="Proteomes" id="UP000324222"/>
    </source>
</evidence>
<organism evidence="1 2">
    <name type="scientific">Portunus trituberculatus</name>
    <name type="common">Swimming crab</name>
    <name type="synonym">Neptunus trituberculatus</name>
    <dbReference type="NCBI Taxonomy" id="210409"/>
    <lineage>
        <taxon>Eukaryota</taxon>
        <taxon>Metazoa</taxon>
        <taxon>Ecdysozoa</taxon>
        <taxon>Arthropoda</taxon>
        <taxon>Crustacea</taxon>
        <taxon>Multicrustacea</taxon>
        <taxon>Malacostraca</taxon>
        <taxon>Eumalacostraca</taxon>
        <taxon>Eucarida</taxon>
        <taxon>Decapoda</taxon>
        <taxon>Pleocyemata</taxon>
        <taxon>Brachyura</taxon>
        <taxon>Eubrachyura</taxon>
        <taxon>Portunoidea</taxon>
        <taxon>Portunidae</taxon>
        <taxon>Portuninae</taxon>
        <taxon>Portunus</taxon>
    </lineage>
</organism>
<evidence type="ECO:0000313" key="1">
    <source>
        <dbReference type="EMBL" id="MPC28435.1"/>
    </source>
</evidence>
<accession>A0A5B7E538</accession>
<reference evidence="1 2" key="1">
    <citation type="submission" date="2019-05" db="EMBL/GenBank/DDBJ databases">
        <title>Another draft genome of Portunus trituberculatus and its Hox gene families provides insights of decapod evolution.</title>
        <authorList>
            <person name="Jeong J.-H."/>
            <person name="Song I."/>
            <person name="Kim S."/>
            <person name="Choi T."/>
            <person name="Kim D."/>
            <person name="Ryu S."/>
            <person name="Kim W."/>
        </authorList>
    </citation>
    <scope>NUCLEOTIDE SEQUENCE [LARGE SCALE GENOMIC DNA]</scope>
    <source>
        <tissue evidence="1">Muscle</tissue>
    </source>
</reference>
<sequence length="90" mass="10065">MGKTGWVTSRRPRRVAVFGVLVSRPWRRSGCAHGCCSTMSVESQFQRIPMGRHTPHSIHGSVVLKESCKYMSYDGDSFLRYVSPLMSGEG</sequence>
<dbReference type="Proteomes" id="UP000324222">
    <property type="component" value="Unassembled WGS sequence"/>
</dbReference>
<proteinExistence type="predicted"/>
<gene>
    <name evidence="1" type="ORF">E2C01_021641</name>
</gene>
<comment type="caution">
    <text evidence="1">The sequence shown here is derived from an EMBL/GenBank/DDBJ whole genome shotgun (WGS) entry which is preliminary data.</text>
</comment>
<dbReference type="EMBL" id="VSRR010001912">
    <property type="protein sequence ID" value="MPC28435.1"/>
    <property type="molecule type" value="Genomic_DNA"/>
</dbReference>
<keyword evidence="2" id="KW-1185">Reference proteome</keyword>
<name>A0A5B7E538_PORTR</name>